<dbReference type="NCBIfam" id="NF001960">
    <property type="entry name" value="PRK00733.3-5"/>
    <property type="match status" value="1"/>
</dbReference>
<keyword evidence="8" id="KW-0406">Ion transport</keyword>
<evidence type="ECO:0000256" key="8">
    <source>
        <dbReference type="ARBA" id="ARBA00023065"/>
    </source>
</evidence>
<reference evidence="11 12" key="1">
    <citation type="journal article" date="2011" name="Proc. Natl. Acad. Sci. U.S.A.">
        <title>Niche of harmful alga Aureococcus anophagefferens revealed through ecogenomics.</title>
        <authorList>
            <person name="Gobler C.J."/>
            <person name="Berry D.L."/>
            <person name="Dyhrman S.T."/>
            <person name="Wilhelm S.W."/>
            <person name="Salamov A."/>
            <person name="Lobanov A.V."/>
            <person name="Zhang Y."/>
            <person name="Collier J.L."/>
            <person name="Wurch L.L."/>
            <person name="Kustka A.B."/>
            <person name="Dill B.D."/>
            <person name="Shah M."/>
            <person name="VerBerkmoes N.C."/>
            <person name="Kuo A."/>
            <person name="Terry A."/>
            <person name="Pangilinan J."/>
            <person name="Lindquist E.A."/>
            <person name="Lucas S."/>
            <person name="Paulsen I.T."/>
            <person name="Hattenrath-Lehmann T.K."/>
            <person name="Talmage S.C."/>
            <person name="Walker E.A."/>
            <person name="Koch F."/>
            <person name="Burson A.M."/>
            <person name="Marcoval M.A."/>
            <person name="Tang Y.Z."/>
            <person name="Lecleir G.R."/>
            <person name="Coyne K.J."/>
            <person name="Berg G.M."/>
            <person name="Bertrand E.M."/>
            <person name="Saito M.A."/>
            <person name="Gladyshev V.N."/>
            <person name="Grigoriev I.V."/>
        </authorList>
    </citation>
    <scope>NUCLEOTIDE SEQUENCE [LARGE SCALE GENOMIC DNA]</scope>
    <source>
        <strain evidence="12">CCMP 1984</strain>
    </source>
</reference>
<feature type="transmembrane region" description="Helical" evidence="10">
    <location>
        <begin position="34"/>
        <end position="53"/>
    </location>
</feature>
<keyword evidence="12" id="KW-1185">Reference proteome</keyword>
<sequence>MRGRGAPRQGDLEDNMSYDDDVSFKGKSGGGRRVRASVVYLGLAAASLVWLASTAPRSGARYGGIVASCCGGGLLFSHALWRWISRRPGGDAAMRAISNPIANGAAGFLRVQYRAVSKMAAVLCVAIGASYQLRPDGAGAAAEVGRGAAGFITSACFVVGAAASALSGYCAMRVAAFSNVRVADAAKRSGADAFVVCFRGGAFSAVLNCTLCVLGVAVLFALIWASGVVADVADVPLLLVGYGFGASFVALFMQLGGGIFTKAADVGADLVGKVEASIPEDDPRNPAVIADLVGDMVGDCVGSSADVFESVGAEIIGAMILGGRLARDAGLDPAPFVFFPLVVHAWDLVAGGAGALAVTVDAVVRLQRTEGTEAAPMAALQRGYAVTLGLAFVGFAGCCRTMLHVPAAPAAWLHFLGCGVCGFATAFVCMRASQYYTDYAYEPVRRIAESALTGHATVIITGLAVGLESVVAPALTVAVAVVASYHLGATSGLAAPRAAGLFGTAVATMGMLGPAVYVLSMNNFGPIADNAGGIAEMSHQPSHVRDSTDALDAAGNVTKAITKGYSIGSAALACFLLFGAFLDEFSQFSGLPFEVVDVAKPEVLMGGLLGVMTVFQFAGMAIAAVGRTAGAVVVEVRRQFAERPGILEGTETPDYERTVAIVTRASLDEMVKPGCLCVLAPVLVGLAGRCVGSLTGRPLLGAEVLAGYLVFGTVSGILMALFLDNVGGAWDNAKKYVELGNYGGKNSDAHKASITGDTVGDPLKDTAGPSLHVVIKLLSTTILVLGPLFIAAPN</sequence>
<dbReference type="eggNOG" id="ENOG502QPJC">
    <property type="taxonomic scope" value="Eukaryota"/>
</dbReference>
<feature type="transmembrane region" description="Helical" evidence="10">
    <location>
        <begin position="193"/>
        <end position="223"/>
    </location>
</feature>
<name>F0XZJ6_AURAN</name>
<evidence type="ECO:0000256" key="9">
    <source>
        <dbReference type="ARBA" id="ARBA00023136"/>
    </source>
</evidence>
<dbReference type="HAMAP" id="MF_01129">
    <property type="entry name" value="PPase_energized_pump"/>
    <property type="match status" value="1"/>
</dbReference>
<evidence type="ECO:0000256" key="5">
    <source>
        <dbReference type="ARBA" id="ARBA00022842"/>
    </source>
</evidence>
<evidence type="ECO:0000256" key="1">
    <source>
        <dbReference type="ARBA" id="ARBA00004127"/>
    </source>
</evidence>
<dbReference type="Pfam" id="PF03030">
    <property type="entry name" value="H_PPase"/>
    <property type="match status" value="1"/>
</dbReference>
<dbReference type="PANTHER" id="PTHR31998">
    <property type="entry name" value="K(+)-INSENSITIVE PYROPHOSPHATE-ENERGIZED PROTON PUMP"/>
    <property type="match status" value="1"/>
</dbReference>
<organism evidence="12">
    <name type="scientific">Aureococcus anophagefferens</name>
    <name type="common">Harmful bloom alga</name>
    <dbReference type="NCBI Taxonomy" id="44056"/>
    <lineage>
        <taxon>Eukaryota</taxon>
        <taxon>Sar</taxon>
        <taxon>Stramenopiles</taxon>
        <taxon>Ochrophyta</taxon>
        <taxon>Pelagophyceae</taxon>
        <taxon>Pelagomonadales</taxon>
        <taxon>Pelagomonadaceae</taxon>
        <taxon>Aureococcus</taxon>
    </lineage>
</organism>
<feature type="transmembrane region" description="Helical" evidence="10">
    <location>
        <begin position="59"/>
        <end position="81"/>
    </location>
</feature>
<gene>
    <name evidence="11" type="primary">VPP2</name>
    <name evidence="11" type="ORF">AURANDRAFT_70885</name>
</gene>
<dbReference type="GO" id="GO:0012505">
    <property type="term" value="C:endomembrane system"/>
    <property type="evidence" value="ECO:0007669"/>
    <property type="project" value="UniProtKB-SubCell"/>
</dbReference>
<keyword evidence="5" id="KW-0460">Magnesium</keyword>
<keyword evidence="3" id="KW-0813">Transport</keyword>
<dbReference type="FunCoup" id="F0XZJ6">
    <property type="interactions" value="3"/>
</dbReference>
<protein>
    <recommendedName>
        <fullName evidence="2">H(+)-exporting diphosphatase</fullName>
        <ecNumber evidence="2">7.1.3.1</ecNumber>
    </recommendedName>
</protein>
<evidence type="ECO:0000256" key="10">
    <source>
        <dbReference type="SAM" id="Phobius"/>
    </source>
</evidence>
<dbReference type="KEGG" id="aaf:AURANDRAFT_70885"/>
<evidence type="ECO:0000256" key="6">
    <source>
        <dbReference type="ARBA" id="ARBA00022967"/>
    </source>
</evidence>
<feature type="transmembrane region" description="Helical" evidence="10">
    <location>
        <begin position="235"/>
        <end position="253"/>
    </location>
</feature>
<dbReference type="PIRSF" id="PIRSF001265">
    <property type="entry name" value="H+-PPase"/>
    <property type="match status" value="1"/>
</dbReference>
<feature type="transmembrane region" description="Helical" evidence="10">
    <location>
        <begin position="148"/>
        <end position="172"/>
    </location>
</feature>
<feature type="transmembrane region" description="Helical" evidence="10">
    <location>
        <begin position="384"/>
        <end position="405"/>
    </location>
</feature>
<feature type="transmembrane region" description="Helical" evidence="10">
    <location>
        <begin position="564"/>
        <end position="582"/>
    </location>
</feature>
<evidence type="ECO:0000256" key="3">
    <source>
        <dbReference type="ARBA" id="ARBA00022448"/>
    </source>
</evidence>
<dbReference type="GeneID" id="20227972"/>
<feature type="transmembrane region" description="Helical" evidence="10">
    <location>
        <begin position="499"/>
        <end position="519"/>
    </location>
</feature>
<feature type="transmembrane region" description="Helical" evidence="10">
    <location>
        <begin position="411"/>
        <end position="432"/>
    </location>
</feature>
<dbReference type="GO" id="GO:0009678">
    <property type="term" value="F:diphosphate hydrolysis-driven proton transmembrane transporter activity"/>
    <property type="evidence" value="ECO:0007669"/>
    <property type="project" value="UniProtKB-EC"/>
</dbReference>
<dbReference type="InterPro" id="IPR004131">
    <property type="entry name" value="PPase-energised_H-pump"/>
</dbReference>
<evidence type="ECO:0000313" key="11">
    <source>
        <dbReference type="EMBL" id="EGB11603.1"/>
    </source>
</evidence>
<dbReference type="AlphaFoldDB" id="F0XZJ6"/>
<dbReference type="Proteomes" id="UP000002729">
    <property type="component" value="Unassembled WGS sequence"/>
</dbReference>
<dbReference type="EMBL" id="GL833122">
    <property type="protein sequence ID" value="EGB11603.1"/>
    <property type="molecule type" value="Genomic_DNA"/>
</dbReference>
<proteinExistence type="inferred from homology"/>
<evidence type="ECO:0000256" key="4">
    <source>
        <dbReference type="ARBA" id="ARBA00022692"/>
    </source>
</evidence>
<keyword evidence="4 10" id="KW-0812">Transmembrane</keyword>
<evidence type="ECO:0000256" key="2">
    <source>
        <dbReference type="ARBA" id="ARBA00013242"/>
    </source>
</evidence>
<keyword evidence="6" id="KW-1278">Translocase</keyword>
<keyword evidence="7 10" id="KW-1133">Transmembrane helix</keyword>
<dbReference type="OrthoDB" id="5210at2759"/>
<feature type="transmembrane region" description="Helical" evidence="10">
    <location>
        <begin position="444"/>
        <end position="464"/>
    </location>
</feature>
<dbReference type="GO" id="GO:0016020">
    <property type="term" value="C:membrane"/>
    <property type="evidence" value="ECO:0007669"/>
    <property type="project" value="InterPro"/>
</dbReference>
<dbReference type="EC" id="7.1.3.1" evidence="2"/>
<dbReference type="GO" id="GO:0004427">
    <property type="term" value="F:inorganic diphosphate phosphatase activity"/>
    <property type="evidence" value="ECO:0007669"/>
    <property type="project" value="InterPro"/>
</dbReference>
<feature type="transmembrane region" description="Helical" evidence="10">
    <location>
        <begin position="603"/>
        <end position="625"/>
    </location>
</feature>
<feature type="transmembrane region" description="Helical" evidence="10">
    <location>
        <begin position="115"/>
        <end position="133"/>
    </location>
</feature>
<evidence type="ECO:0000256" key="7">
    <source>
        <dbReference type="ARBA" id="ARBA00022989"/>
    </source>
</evidence>
<dbReference type="OMA" id="ARTCYNK"/>
<dbReference type="RefSeq" id="XP_009033952.1">
    <property type="nucleotide sequence ID" value="XM_009035704.1"/>
</dbReference>
<evidence type="ECO:0000313" key="12">
    <source>
        <dbReference type="Proteomes" id="UP000002729"/>
    </source>
</evidence>
<dbReference type="NCBIfam" id="NF001953">
    <property type="entry name" value="PRK00733.2-1"/>
    <property type="match status" value="1"/>
</dbReference>
<keyword evidence="9 10" id="KW-0472">Membrane</keyword>
<dbReference type="InParanoid" id="F0XZJ6"/>
<feature type="transmembrane region" description="Helical" evidence="10">
    <location>
        <begin position="704"/>
        <end position="723"/>
    </location>
</feature>
<comment type="subcellular location">
    <subcellularLocation>
        <location evidence="1">Endomembrane system</location>
        <topology evidence="1">Multi-pass membrane protein</topology>
    </subcellularLocation>
</comment>
<feature type="transmembrane region" description="Helical" evidence="10">
    <location>
        <begin position="773"/>
        <end position="792"/>
    </location>
</feature>
<accession>F0XZJ6</accession>